<accession>A0A2T4J994</accession>
<sequence>MTTWLEFLWANPESDFESVMELHVPMSVQIEVMRRAEELGVTRVDVMLSALATSGIVTELAL</sequence>
<protein>
    <submittedName>
        <fullName evidence="1">Uncharacterized protein</fullName>
    </submittedName>
</protein>
<dbReference type="AlphaFoldDB" id="A0A2T4J994"/>
<comment type="caution">
    <text evidence="1">The sequence shown here is derived from an EMBL/GenBank/DDBJ whole genome shotgun (WGS) entry which is preliminary data.</text>
</comment>
<gene>
    <name evidence="1" type="ORF">C5F44_08760</name>
</gene>
<evidence type="ECO:0000313" key="2">
    <source>
        <dbReference type="Proteomes" id="UP000241362"/>
    </source>
</evidence>
<dbReference type="EMBL" id="PZKE01000007">
    <property type="protein sequence ID" value="PTE14462.1"/>
    <property type="molecule type" value="Genomic_DNA"/>
</dbReference>
<dbReference type="Proteomes" id="UP000241362">
    <property type="component" value="Unassembled WGS sequence"/>
</dbReference>
<reference evidence="1 2" key="1">
    <citation type="submission" date="2018-03" db="EMBL/GenBank/DDBJ databases">
        <title>Rhodobacter blasticus.</title>
        <authorList>
            <person name="Meyer T.E."/>
            <person name="Miller S."/>
            <person name="Lodha T."/>
            <person name="Gandham S."/>
            <person name="Chintalapati S."/>
            <person name="Chintalapati V.R."/>
        </authorList>
    </citation>
    <scope>NUCLEOTIDE SEQUENCE [LARGE SCALE GENOMIC DNA]</scope>
    <source>
        <strain evidence="1 2">DSM 2131</strain>
    </source>
</reference>
<name>A0A2T4J994_FUSBL</name>
<proteinExistence type="predicted"/>
<keyword evidence="2" id="KW-1185">Reference proteome</keyword>
<evidence type="ECO:0000313" key="1">
    <source>
        <dbReference type="EMBL" id="PTE14462.1"/>
    </source>
</evidence>
<organism evidence="1 2">
    <name type="scientific">Fuscovulum blasticum DSM 2131</name>
    <dbReference type="NCBI Taxonomy" id="1188250"/>
    <lineage>
        <taxon>Bacteria</taxon>
        <taxon>Pseudomonadati</taxon>
        <taxon>Pseudomonadota</taxon>
        <taxon>Alphaproteobacteria</taxon>
        <taxon>Rhodobacterales</taxon>
        <taxon>Paracoccaceae</taxon>
        <taxon>Pseudogemmobacter</taxon>
    </lineage>
</organism>
<dbReference type="RefSeq" id="WP_107673152.1">
    <property type="nucleotide sequence ID" value="NZ_PZKE01000007.1"/>
</dbReference>